<organism evidence="1 2">
    <name type="scientific">candidate division MSBL1 archaeon SCGC-AAA259E19</name>
    <dbReference type="NCBI Taxonomy" id="1698264"/>
    <lineage>
        <taxon>Archaea</taxon>
        <taxon>Methanobacteriati</taxon>
        <taxon>Methanobacteriota</taxon>
        <taxon>candidate division MSBL1</taxon>
    </lineage>
</organism>
<dbReference type="EMBL" id="LHXO01000104">
    <property type="protein sequence ID" value="KXA93649.1"/>
    <property type="molecule type" value="Genomic_DNA"/>
</dbReference>
<dbReference type="PATRIC" id="fig|1698264.3.peg.191"/>
<proteinExistence type="predicted"/>
<evidence type="ECO:0000313" key="1">
    <source>
        <dbReference type="EMBL" id="KXA93649.1"/>
    </source>
</evidence>
<reference evidence="1 2" key="1">
    <citation type="journal article" date="2016" name="Sci. Rep.">
        <title>Metabolic traits of an uncultured archaeal lineage -MSBL1- from brine pools of the Red Sea.</title>
        <authorList>
            <person name="Mwirichia R."/>
            <person name="Alam I."/>
            <person name="Rashid M."/>
            <person name="Vinu M."/>
            <person name="Ba-Alawi W."/>
            <person name="Anthony Kamau A."/>
            <person name="Kamanda Ngugi D."/>
            <person name="Goker M."/>
            <person name="Klenk H.P."/>
            <person name="Bajic V."/>
            <person name="Stingl U."/>
        </authorList>
    </citation>
    <scope>NUCLEOTIDE SEQUENCE [LARGE SCALE GENOMIC DNA]</scope>
    <source>
        <strain evidence="1">SCGC-AAA259E19</strain>
    </source>
</reference>
<evidence type="ECO:0008006" key="3">
    <source>
        <dbReference type="Google" id="ProtNLM"/>
    </source>
</evidence>
<protein>
    <recommendedName>
        <fullName evidence="3">Sulfatase N-terminal domain-containing protein</fullName>
    </recommendedName>
</protein>
<dbReference type="InterPro" id="IPR017850">
    <property type="entry name" value="Alkaline_phosphatase_core_sf"/>
</dbReference>
<dbReference type="AlphaFoldDB" id="A0A133UHK7"/>
<name>A0A133UHK7_9EURY</name>
<sequence>MRFKLDIPAFSKQLKVSPPAAVRDILLRYALVPTLRIMKPLKDLQCWEDLFRNLLKKDSFALIVIDDCRYDFFDEVYRDYISGELLKVKSPGPHTYGWLPAVFSYAQFRNLQFFCARTTIKTHDIKARKFVPNGRGIDMIDIFPRKNDNLGAVLPRDVNQRVVEKGLGRRNIIWYLQPHFPWVCNKDLSMTLLNEITFQDFTPKDLIRAKLEKKGISGKRIARAYARNLKLVLHAISELLETIGNSVSHVVVTSDHGELLGEYGLFGHPHHEMPQLYVVPWLRVKGFKETSNLSLHKMNFNHNEIS</sequence>
<accession>A0A133UHK7</accession>
<dbReference type="Proteomes" id="UP000070284">
    <property type="component" value="Unassembled WGS sequence"/>
</dbReference>
<dbReference type="SUPFAM" id="SSF53649">
    <property type="entry name" value="Alkaline phosphatase-like"/>
    <property type="match status" value="1"/>
</dbReference>
<comment type="caution">
    <text evidence="1">The sequence shown here is derived from an EMBL/GenBank/DDBJ whole genome shotgun (WGS) entry which is preliminary data.</text>
</comment>
<evidence type="ECO:0000313" key="2">
    <source>
        <dbReference type="Proteomes" id="UP000070284"/>
    </source>
</evidence>
<gene>
    <name evidence="1" type="ORF">AKJ65_06120</name>
</gene>
<dbReference type="Gene3D" id="3.40.720.10">
    <property type="entry name" value="Alkaline Phosphatase, subunit A"/>
    <property type="match status" value="1"/>
</dbReference>
<keyword evidence="2" id="KW-1185">Reference proteome</keyword>